<dbReference type="EMBL" id="JACOOI010000016">
    <property type="protein sequence ID" value="MBC5644260.1"/>
    <property type="molecule type" value="Genomic_DNA"/>
</dbReference>
<dbReference type="InterPro" id="IPR005039">
    <property type="entry name" value="Ant_C"/>
</dbReference>
<organism evidence="3 4">
    <name type="scientific">Parabacteroides segnis</name>
    <dbReference type="NCBI Taxonomy" id="2763058"/>
    <lineage>
        <taxon>Bacteria</taxon>
        <taxon>Pseudomonadati</taxon>
        <taxon>Bacteroidota</taxon>
        <taxon>Bacteroidia</taxon>
        <taxon>Bacteroidales</taxon>
        <taxon>Tannerellaceae</taxon>
        <taxon>Parabacteroides</taxon>
    </lineage>
</organism>
<dbReference type="Pfam" id="PF03374">
    <property type="entry name" value="ANT"/>
    <property type="match status" value="1"/>
</dbReference>
<dbReference type="RefSeq" id="WP_186960189.1">
    <property type="nucleotide sequence ID" value="NZ_JACOOI010000016.1"/>
</dbReference>
<name>A0ABR7E3B6_9BACT</name>
<comment type="caution">
    <text evidence="3">The sequence shown here is derived from an EMBL/GenBank/DDBJ whole genome shotgun (WGS) entry which is preliminary data.</text>
</comment>
<protein>
    <submittedName>
        <fullName evidence="3">Phage antirepressor KilAC domain-containing protein</fullName>
    </submittedName>
</protein>
<accession>A0ABR7E3B6</accession>
<sequence length="145" mass="17096">MLAAQQQIQIEAQQKQLMQKEEEITELKAENVELQKQSEYTRVILQSKQTVLVTQIAQDYGMSARKFNLLLRDLGIQHKVRNQWILYGKYLNKGYVHSTTHNYTHTNGSPDVSLNTEWTQKGRLFLYEELKKHSFLPLIEREMTN</sequence>
<evidence type="ECO:0000259" key="2">
    <source>
        <dbReference type="Pfam" id="PF03374"/>
    </source>
</evidence>
<evidence type="ECO:0000313" key="4">
    <source>
        <dbReference type="Proteomes" id="UP000644010"/>
    </source>
</evidence>
<feature type="domain" description="Antirepressor protein C-terminal" evidence="2">
    <location>
        <begin position="29"/>
        <end position="132"/>
    </location>
</feature>
<keyword evidence="4" id="KW-1185">Reference proteome</keyword>
<dbReference type="Proteomes" id="UP000644010">
    <property type="component" value="Unassembled WGS sequence"/>
</dbReference>
<proteinExistence type="predicted"/>
<feature type="coiled-coil region" evidence="1">
    <location>
        <begin position="3"/>
        <end position="37"/>
    </location>
</feature>
<evidence type="ECO:0000256" key="1">
    <source>
        <dbReference type="SAM" id="Coils"/>
    </source>
</evidence>
<keyword evidence="1" id="KW-0175">Coiled coil</keyword>
<reference evidence="3 4" key="1">
    <citation type="submission" date="2020-08" db="EMBL/GenBank/DDBJ databases">
        <title>Genome public.</title>
        <authorList>
            <person name="Liu C."/>
            <person name="Sun Q."/>
        </authorList>
    </citation>
    <scope>NUCLEOTIDE SEQUENCE [LARGE SCALE GENOMIC DNA]</scope>
    <source>
        <strain evidence="3 4">BX2</strain>
    </source>
</reference>
<evidence type="ECO:0000313" key="3">
    <source>
        <dbReference type="EMBL" id="MBC5644260.1"/>
    </source>
</evidence>
<gene>
    <name evidence="3" type="ORF">H8S77_15370</name>
</gene>